<accession>A0ABM6JQH5</accession>
<dbReference type="SUPFAM" id="SSF103481">
    <property type="entry name" value="Multidrug resistance efflux transporter EmrE"/>
    <property type="match status" value="2"/>
</dbReference>
<keyword evidence="1" id="KW-0812">Transmembrane</keyword>
<feature type="domain" description="EamA" evidence="2">
    <location>
        <begin position="7"/>
        <end position="136"/>
    </location>
</feature>
<gene>
    <name evidence="3" type="ORF">SJ2017_3931</name>
</gene>
<keyword evidence="1" id="KW-0472">Membrane</keyword>
<feature type="transmembrane region" description="Helical" evidence="1">
    <location>
        <begin position="120"/>
        <end position="137"/>
    </location>
</feature>
<organism evidence="3 4">
    <name type="scientific">Shewanella japonica</name>
    <dbReference type="NCBI Taxonomy" id="93973"/>
    <lineage>
        <taxon>Bacteria</taxon>
        <taxon>Pseudomonadati</taxon>
        <taxon>Pseudomonadota</taxon>
        <taxon>Gammaproteobacteria</taxon>
        <taxon>Alteromonadales</taxon>
        <taxon>Shewanellaceae</taxon>
        <taxon>Shewanella</taxon>
    </lineage>
</organism>
<feature type="transmembrane region" description="Helical" evidence="1">
    <location>
        <begin position="174"/>
        <end position="196"/>
    </location>
</feature>
<feature type="transmembrane region" description="Helical" evidence="1">
    <location>
        <begin position="35"/>
        <end position="57"/>
    </location>
</feature>
<proteinExistence type="predicted"/>
<name>A0ABM6JQH5_9GAMM</name>
<sequence length="292" mass="32223">MKSPVIFALIILVLGNIFSALYDVSIKWLPDNADIITFLLLRQCGSVLMLLPIWFMARKPVTGHFKLQLVRSHLGVITSITLVVGLVSLPLATVSSLFFSAPIMITVLGYVWLKEQISLTQWWITLLGFIGVLILLRPSNIEWAGLLVLVAAVTFSMNQIALRKLPKQESPLVTLLLYNLLSIPVLCVAGACIGFGDVTMALIGLSLISNSFLLAYHFCCIVAYRSAKASDIAVAEYSGLLFCVLFGWLWFDEWLDGMSWLGASLIVLPTVLLPLILACVRRLQRKSVSVLN</sequence>
<evidence type="ECO:0000313" key="3">
    <source>
        <dbReference type="EMBL" id="ARD24160.1"/>
    </source>
</evidence>
<evidence type="ECO:0000259" key="2">
    <source>
        <dbReference type="Pfam" id="PF00892"/>
    </source>
</evidence>
<dbReference type="PANTHER" id="PTHR22911">
    <property type="entry name" value="ACYL-MALONYL CONDENSING ENZYME-RELATED"/>
    <property type="match status" value="1"/>
</dbReference>
<evidence type="ECO:0000313" key="4">
    <source>
        <dbReference type="Proteomes" id="UP000191820"/>
    </source>
</evidence>
<evidence type="ECO:0000256" key="1">
    <source>
        <dbReference type="SAM" id="Phobius"/>
    </source>
</evidence>
<reference evidence="3 4" key="1">
    <citation type="submission" date="2017-03" db="EMBL/GenBank/DDBJ databases">
        <title>Genome sequencing of Shewanella japonica KCTC 22435.</title>
        <authorList>
            <person name="Kim K.M."/>
        </authorList>
    </citation>
    <scope>NUCLEOTIDE SEQUENCE [LARGE SCALE GENOMIC DNA]</scope>
    <source>
        <strain evidence="3 4">KCTC 22435</strain>
    </source>
</reference>
<dbReference type="Proteomes" id="UP000191820">
    <property type="component" value="Chromosome"/>
</dbReference>
<dbReference type="PANTHER" id="PTHR22911:SF103">
    <property type="entry name" value="BLR2811 PROTEIN"/>
    <property type="match status" value="1"/>
</dbReference>
<feature type="transmembrane region" description="Helical" evidence="1">
    <location>
        <begin position="231"/>
        <end position="251"/>
    </location>
</feature>
<dbReference type="InterPro" id="IPR037185">
    <property type="entry name" value="EmrE-like"/>
</dbReference>
<feature type="transmembrane region" description="Helical" evidence="1">
    <location>
        <begin position="257"/>
        <end position="280"/>
    </location>
</feature>
<feature type="transmembrane region" description="Helical" evidence="1">
    <location>
        <begin position="143"/>
        <end position="162"/>
    </location>
</feature>
<protein>
    <submittedName>
        <fullName evidence="3">EamA family transporter</fullName>
    </submittedName>
</protein>
<dbReference type="RefSeq" id="WP_080917130.1">
    <property type="nucleotide sequence ID" value="NZ_CANMJJ010000013.1"/>
</dbReference>
<feature type="transmembrane region" description="Helical" evidence="1">
    <location>
        <begin position="202"/>
        <end position="224"/>
    </location>
</feature>
<keyword evidence="4" id="KW-1185">Reference proteome</keyword>
<feature type="transmembrane region" description="Helical" evidence="1">
    <location>
        <begin position="69"/>
        <end position="89"/>
    </location>
</feature>
<dbReference type="EMBL" id="CP020472">
    <property type="protein sequence ID" value="ARD24160.1"/>
    <property type="molecule type" value="Genomic_DNA"/>
</dbReference>
<dbReference type="InterPro" id="IPR000620">
    <property type="entry name" value="EamA_dom"/>
</dbReference>
<dbReference type="Pfam" id="PF00892">
    <property type="entry name" value="EamA"/>
    <property type="match status" value="2"/>
</dbReference>
<keyword evidence="1" id="KW-1133">Transmembrane helix</keyword>
<feature type="domain" description="EamA" evidence="2">
    <location>
        <begin position="144"/>
        <end position="272"/>
    </location>
</feature>